<gene>
    <name evidence="1" type="ORF">H9889_09670</name>
</gene>
<accession>A0A9D1Q7Q2</accession>
<comment type="caution">
    <text evidence="1">The sequence shown here is derived from an EMBL/GenBank/DDBJ whole genome shotgun (WGS) entry which is preliminary data.</text>
</comment>
<reference evidence="1" key="2">
    <citation type="submission" date="2021-04" db="EMBL/GenBank/DDBJ databases">
        <authorList>
            <person name="Gilroy R."/>
        </authorList>
    </citation>
    <scope>NUCLEOTIDE SEQUENCE</scope>
    <source>
        <strain evidence="1">CHK160-9182</strain>
    </source>
</reference>
<protein>
    <submittedName>
        <fullName evidence="1">Uncharacterized protein</fullName>
    </submittedName>
</protein>
<dbReference type="EMBL" id="DXHP01000209">
    <property type="protein sequence ID" value="HIW07574.1"/>
    <property type="molecule type" value="Genomic_DNA"/>
</dbReference>
<evidence type="ECO:0000313" key="1">
    <source>
        <dbReference type="EMBL" id="HIW07574.1"/>
    </source>
</evidence>
<dbReference type="AlphaFoldDB" id="A0A9D1Q7Q2"/>
<proteinExistence type="predicted"/>
<dbReference type="Proteomes" id="UP000823934">
    <property type="component" value="Unassembled WGS sequence"/>
</dbReference>
<evidence type="ECO:0000313" key="2">
    <source>
        <dbReference type="Proteomes" id="UP000823934"/>
    </source>
</evidence>
<sequence length="152" mass="17333">MRHTLFKNLENAFWSFVSLDHYQDQHLNAYSSSVTAVPGFNLLYLHHGATLEAFEKALAWYQEKGQDALIVCEKGDASALIAAQKERLHLIEEAPTTAMILDLQTWKPLTNRAQNYLIEEVQAPLDDWSKPLSTAFSDGESELNTHRRWCSL</sequence>
<organism evidence="1 2">
    <name type="scientific">Candidatus Ignatzschineria merdigallinarum</name>
    <dbReference type="NCBI Taxonomy" id="2838621"/>
    <lineage>
        <taxon>Bacteria</taxon>
        <taxon>Pseudomonadati</taxon>
        <taxon>Pseudomonadota</taxon>
        <taxon>Gammaproteobacteria</taxon>
        <taxon>Cardiobacteriales</taxon>
        <taxon>Ignatzschineriaceae</taxon>
        <taxon>Ignatzschineria</taxon>
    </lineage>
</organism>
<reference evidence="1" key="1">
    <citation type="journal article" date="2021" name="PeerJ">
        <title>Extensive microbial diversity within the chicken gut microbiome revealed by metagenomics and culture.</title>
        <authorList>
            <person name="Gilroy R."/>
            <person name="Ravi A."/>
            <person name="Getino M."/>
            <person name="Pursley I."/>
            <person name="Horton D.L."/>
            <person name="Alikhan N.F."/>
            <person name="Baker D."/>
            <person name="Gharbi K."/>
            <person name="Hall N."/>
            <person name="Watson M."/>
            <person name="Adriaenssens E.M."/>
            <person name="Foster-Nyarko E."/>
            <person name="Jarju S."/>
            <person name="Secka A."/>
            <person name="Antonio M."/>
            <person name="Oren A."/>
            <person name="Chaudhuri R.R."/>
            <person name="La Ragione R."/>
            <person name="Hildebrand F."/>
            <person name="Pallen M.J."/>
        </authorList>
    </citation>
    <scope>NUCLEOTIDE SEQUENCE</scope>
    <source>
        <strain evidence="1">CHK160-9182</strain>
    </source>
</reference>
<name>A0A9D1Q7Q2_9GAMM</name>